<keyword evidence="6 11" id="KW-0808">Transferase</keyword>
<dbReference type="GO" id="GO:0006506">
    <property type="term" value="P:GPI anchor biosynthetic process"/>
    <property type="evidence" value="ECO:0007669"/>
    <property type="project" value="UniProtKB-KW"/>
</dbReference>
<evidence type="ECO:0000256" key="7">
    <source>
        <dbReference type="ARBA" id="ARBA00022692"/>
    </source>
</evidence>
<keyword evidence="5 11" id="KW-0328">Glycosyltransferase</keyword>
<comment type="subcellular location">
    <subcellularLocation>
        <location evidence="1 11">Endoplasmic reticulum membrane</location>
        <topology evidence="1 11">Multi-pass membrane protein</topology>
    </subcellularLocation>
</comment>
<organism evidence="12 13">
    <name type="scientific">Skeletonema marinoi</name>
    <dbReference type="NCBI Taxonomy" id="267567"/>
    <lineage>
        <taxon>Eukaryota</taxon>
        <taxon>Sar</taxon>
        <taxon>Stramenopiles</taxon>
        <taxon>Ochrophyta</taxon>
        <taxon>Bacillariophyta</taxon>
        <taxon>Coscinodiscophyceae</taxon>
        <taxon>Thalassiosirophycidae</taxon>
        <taxon>Thalassiosirales</taxon>
        <taxon>Skeletonemataceae</taxon>
        <taxon>Skeletonema</taxon>
        <taxon>Skeletonema marinoi-dohrnii complex</taxon>
    </lineage>
</organism>
<evidence type="ECO:0000256" key="4">
    <source>
        <dbReference type="ARBA" id="ARBA00022502"/>
    </source>
</evidence>
<name>A0AAD8Y1U4_9STRA</name>
<keyword evidence="13" id="KW-1185">Reference proteome</keyword>
<evidence type="ECO:0000256" key="1">
    <source>
        <dbReference type="ARBA" id="ARBA00004477"/>
    </source>
</evidence>
<feature type="transmembrane region" description="Helical" evidence="11">
    <location>
        <begin position="347"/>
        <end position="366"/>
    </location>
</feature>
<dbReference type="AlphaFoldDB" id="A0AAD8Y1U4"/>
<feature type="transmembrane region" description="Helical" evidence="11">
    <location>
        <begin position="564"/>
        <end position="583"/>
    </location>
</feature>
<keyword evidence="9 11" id="KW-1133">Transmembrane helix</keyword>
<feature type="transmembrane region" description="Helical" evidence="11">
    <location>
        <begin position="211"/>
        <end position="231"/>
    </location>
</feature>
<keyword evidence="10 11" id="KW-0472">Membrane</keyword>
<keyword evidence="4 11" id="KW-0337">GPI-anchor biosynthesis</keyword>
<sequence length="627" mass="70380">MSQTTQRRQHGQRLRIFLLAVISRVILLLGMALSCATIPDFRSGDDVLQFNLRLENPNNAAGSTCFCLQGHACDKGATARRHSSVMNGNLCAGDDNNTKQHIRYDWLDQLYSFVLPPITKWDAARMLTLSVDPWARYASLPFIEQATCNDVEDDATTCNATTADEFNKVLNRSEQAHAFLPLFPLIIRCTADFLINSIPHSFLPSTYEATIAFTAVIVNILAFAIAAVSLYDLTIFMSMRNDLATPKEDETSNNKTINYCDISKTTAELFCVNPAGVFFTSAYSESVFAMLTFGGHALAARGLYYNASSKMRNSSSNRSRLVSYFWVLSTLLWALASYVRSNGTFSSIWWMLIGIGQCCSYIYTAISAKRDDKVCIRAMTVKCATILCCHGILALAVAAPVFYHDKRGYRFHCMETNSSVFNKPEWCTQAEDSTKFSLYAHVQRKHWNVGLLRYYELKQIPNFILAMPVLLLSFGAAAWWIITSWNRHMNIGCDGADCKNSITLKNVFWWAFQALSSSSDSVNNIPSVSNSSQLLLGPSCLPYYAILAGFALVGTFVAHVQISTRLICSSCPALYWFVTILITSAQKNGKDNENHARRTRTTHLIWFYFLLYNILGSIMHVNWLPWT</sequence>
<comment type="pathway">
    <text evidence="2 11">Glycolipid biosynthesis; glycosylphosphatidylinositol-anchor biosynthesis.</text>
</comment>
<dbReference type="PROSITE" id="PS51257">
    <property type="entry name" value="PROKAR_LIPOPROTEIN"/>
    <property type="match status" value="1"/>
</dbReference>
<dbReference type="EMBL" id="JATAAI010000025">
    <property type="protein sequence ID" value="KAK1737644.1"/>
    <property type="molecule type" value="Genomic_DNA"/>
</dbReference>
<proteinExistence type="inferred from homology"/>
<dbReference type="Pfam" id="PF04188">
    <property type="entry name" value="Mannosyl_trans2"/>
    <property type="match status" value="1"/>
</dbReference>
<accession>A0AAD8Y1U4</accession>
<keyword evidence="7 11" id="KW-0812">Transmembrane</keyword>
<reference evidence="12" key="1">
    <citation type="submission" date="2023-06" db="EMBL/GenBank/DDBJ databases">
        <title>Survivors Of The Sea: Transcriptome response of Skeletonema marinoi to long-term dormancy.</title>
        <authorList>
            <person name="Pinder M.I.M."/>
            <person name="Kourtchenko O."/>
            <person name="Robertson E.K."/>
            <person name="Larsson T."/>
            <person name="Maumus F."/>
            <person name="Osuna-Cruz C.M."/>
            <person name="Vancaester E."/>
            <person name="Stenow R."/>
            <person name="Vandepoele K."/>
            <person name="Ploug H."/>
            <person name="Bruchert V."/>
            <person name="Godhe A."/>
            <person name="Topel M."/>
        </authorList>
    </citation>
    <scope>NUCLEOTIDE SEQUENCE</scope>
    <source>
        <strain evidence="12">R05AC</strain>
    </source>
</reference>
<dbReference type="EC" id="2.4.1.-" evidence="11"/>
<dbReference type="GO" id="GO:0004376">
    <property type="term" value="F:GPI mannosyltransferase activity"/>
    <property type="evidence" value="ECO:0007669"/>
    <property type="project" value="InterPro"/>
</dbReference>
<evidence type="ECO:0000313" key="12">
    <source>
        <dbReference type="EMBL" id="KAK1737644.1"/>
    </source>
</evidence>
<keyword evidence="8 11" id="KW-0256">Endoplasmic reticulum</keyword>
<evidence type="ECO:0000313" key="13">
    <source>
        <dbReference type="Proteomes" id="UP001224775"/>
    </source>
</evidence>
<evidence type="ECO:0000256" key="10">
    <source>
        <dbReference type="ARBA" id="ARBA00023136"/>
    </source>
</evidence>
<dbReference type="GO" id="GO:0000009">
    <property type="term" value="F:alpha-1,6-mannosyltransferase activity"/>
    <property type="evidence" value="ECO:0007669"/>
    <property type="project" value="InterPro"/>
</dbReference>
<evidence type="ECO:0000256" key="5">
    <source>
        <dbReference type="ARBA" id="ARBA00022676"/>
    </source>
</evidence>
<feature type="transmembrane region" description="Helical" evidence="11">
    <location>
        <begin position="541"/>
        <end position="558"/>
    </location>
</feature>
<feature type="transmembrane region" description="Helical" evidence="11">
    <location>
        <begin position="16"/>
        <end position="33"/>
    </location>
</feature>
<dbReference type="GO" id="GO:0031501">
    <property type="term" value="C:mannosyltransferase complex"/>
    <property type="evidence" value="ECO:0007669"/>
    <property type="project" value="TreeGrafter"/>
</dbReference>
<dbReference type="PANTHER" id="PTHR12468:SF2">
    <property type="entry name" value="GPI MANNOSYLTRANSFERASE 2"/>
    <property type="match status" value="1"/>
</dbReference>
<gene>
    <name evidence="12" type="ORF">QTG54_011930</name>
</gene>
<evidence type="ECO:0000256" key="6">
    <source>
        <dbReference type="ARBA" id="ARBA00022679"/>
    </source>
</evidence>
<comment type="function">
    <text evidence="11">Mannosyltransferase involved in glycosylphosphatidylinositol-anchor biosynthesis.</text>
</comment>
<comment type="similarity">
    <text evidence="3 11">Belongs to the PIGV family.</text>
</comment>
<dbReference type="PANTHER" id="PTHR12468">
    <property type="entry name" value="GPI MANNOSYLTRANSFERASE 2"/>
    <property type="match status" value="1"/>
</dbReference>
<evidence type="ECO:0000256" key="2">
    <source>
        <dbReference type="ARBA" id="ARBA00004687"/>
    </source>
</evidence>
<evidence type="ECO:0000256" key="9">
    <source>
        <dbReference type="ARBA" id="ARBA00022989"/>
    </source>
</evidence>
<feature type="transmembrane region" description="Helical" evidence="11">
    <location>
        <begin position="378"/>
        <end position="402"/>
    </location>
</feature>
<dbReference type="InterPro" id="IPR007315">
    <property type="entry name" value="PIG-V/Gpi18"/>
</dbReference>
<evidence type="ECO:0000256" key="3">
    <source>
        <dbReference type="ARBA" id="ARBA00008698"/>
    </source>
</evidence>
<evidence type="ECO:0000256" key="11">
    <source>
        <dbReference type="RuleBase" id="RU363112"/>
    </source>
</evidence>
<dbReference type="Proteomes" id="UP001224775">
    <property type="component" value="Unassembled WGS sequence"/>
</dbReference>
<evidence type="ECO:0000256" key="8">
    <source>
        <dbReference type="ARBA" id="ARBA00022824"/>
    </source>
</evidence>
<dbReference type="GO" id="GO:0005789">
    <property type="term" value="C:endoplasmic reticulum membrane"/>
    <property type="evidence" value="ECO:0007669"/>
    <property type="project" value="UniProtKB-SubCell"/>
</dbReference>
<feature type="transmembrane region" description="Helical" evidence="11">
    <location>
        <begin position="321"/>
        <end position="341"/>
    </location>
</feature>
<feature type="transmembrane region" description="Helical" evidence="11">
    <location>
        <begin position="460"/>
        <end position="482"/>
    </location>
</feature>
<feature type="transmembrane region" description="Helical" evidence="11">
    <location>
        <begin position="604"/>
        <end position="624"/>
    </location>
</feature>
<comment type="caution">
    <text evidence="12">The sequence shown here is derived from an EMBL/GenBank/DDBJ whole genome shotgun (WGS) entry which is preliminary data.</text>
</comment>
<protein>
    <recommendedName>
        <fullName evidence="11">GPI mannosyltransferase 2</fullName>
        <ecNumber evidence="11">2.4.1.-</ecNumber>
    </recommendedName>
</protein>